<protein>
    <submittedName>
        <fullName evidence="1">Uncharacterized protein</fullName>
    </submittedName>
</protein>
<organism evidence="1 2">
    <name type="scientific">Violaceomyces palustris</name>
    <dbReference type="NCBI Taxonomy" id="1673888"/>
    <lineage>
        <taxon>Eukaryota</taxon>
        <taxon>Fungi</taxon>
        <taxon>Dikarya</taxon>
        <taxon>Basidiomycota</taxon>
        <taxon>Ustilaginomycotina</taxon>
        <taxon>Ustilaginomycetes</taxon>
        <taxon>Violaceomycetales</taxon>
        <taxon>Violaceomycetaceae</taxon>
        <taxon>Violaceomyces</taxon>
    </lineage>
</organism>
<dbReference type="EMBL" id="KZ819977">
    <property type="protein sequence ID" value="PWN50031.1"/>
    <property type="molecule type" value="Genomic_DNA"/>
</dbReference>
<dbReference type="Proteomes" id="UP000245626">
    <property type="component" value="Unassembled WGS sequence"/>
</dbReference>
<accession>A0ACD0NW66</accession>
<keyword evidence="2" id="KW-1185">Reference proteome</keyword>
<gene>
    <name evidence="1" type="ORF">IE53DRAFT_114316</name>
</gene>
<name>A0ACD0NW66_9BASI</name>
<evidence type="ECO:0000313" key="2">
    <source>
        <dbReference type="Proteomes" id="UP000245626"/>
    </source>
</evidence>
<sequence>MTREPIYRCLPCKKNFGSEEARFQHWKDSRLHHFDLNLQKHPGLCCPPCGIVFADYDQLRSHKYPCKHTARKIPCPWMDAKDFFFKNSDVAQHLEDGSCTNIDFSALIFELFPSRIKSAIVSSHSISSRSFECLFCSKVFKSIQSLGQHASSPAHIKPSESDVMFRCPVYDCKKPFTSASGFYQHFGSARCQVSHIKEVGTILDGLIAKDAHWWDSDPRDED</sequence>
<evidence type="ECO:0000313" key="1">
    <source>
        <dbReference type="EMBL" id="PWN50031.1"/>
    </source>
</evidence>
<reference evidence="1 2" key="1">
    <citation type="journal article" date="2018" name="Mol. Biol. Evol.">
        <title>Broad Genomic Sampling Reveals a Smut Pathogenic Ancestry of the Fungal Clade Ustilaginomycotina.</title>
        <authorList>
            <person name="Kijpornyongpan T."/>
            <person name="Mondo S.J."/>
            <person name="Barry K."/>
            <person name="Sandor L."/>
            <person name="Lee J."/>
            <person name="Lipzen A."/>
            <person name="Pangilinan J."/>
            <person name="LaButti K."/>
            <person name="Hainaut M."/>
            <person name="Henrissat B."/>
            <person name="Grigoriev I.V."/>
            <person name="Spatafora J.W."/>
            <person name="Aime M.C."/>
        </authorList>
    </citation>
    <scope>NUCLEOTIDE SEQUENCE [LARGE SCALE GENOMIC DNA]</scope>
    <source>
        <strain evidence="1 2">SA 807</strain>
    </source>
</reference>
<proteinExistence type="predicted"/>